<reference evidence="2 4" key="1">
    <citation type="journal article" date="2020" name="Stud. Mycol.">
        <title>101 Dothideomycetes genomes: a test case for predicting lifestyles and emergence of pathogens.</title>
        <authorList>
            <person name="Haridas S."/>
            <person name="Albert R."/>
            <person name="Binder M."/>
            <person name="Bloem J."/>
            <person name="Labutti K."/>
            <person name="Salamov A."/>
            <person name="Andreopoulos B."/>
            <person name="Baker S."/>
            <person name="Barry K."/>
            <person name="Bills G."/>
            <person name="Bluhm B."/>
            <person name="Cannon C."/>
            <person name="Castanera R."/>
            <person name="Culley D."/>
            <person name="Daum C."/>
            <person name="Ezra D."/>
            <person name="Gonzalez J."/>
            <person name="Henrissat B."/>
            <person name="Kuo A."/>
            <person name="Liang C."/>
            <person name="Lipzen A."/>
            <person name="Lutzoni F."/>
            <person name="Magnuson J."/>
            <person name="Mondo S."/>
            <person name="Nolan M."/>
            <person name="Ohm R."/>
            <person name="Pangilinan J."/>
            <person name="Park H.-J."/>
            <person name="Ramirez L."/>
            <person name="Alfaro M."/>
            <person name="Sun H."/>
            <person name="Tritt A."/>
            <person name="Yoshinaga Y."/>
            <person name="Zwiers L.-H."/>
            <person name="Turgeon B."/>
            <person name="Goodwin S."/>
            <person name="Spatafora J."/>
            <person name="Crous P."/>
            <person name="Grigoriev I."/>
        </authorList>
    </citation>
    <scope>NUCLEOTIDE SEQUENCE</scope>
    <source>
        <strain evidence="2 4">CBS 304.34</strain>
    </source>
</reference>
<evidence type="ECO:0000313" key="2">
    <source>
        <dbReference type="EMBL" id="KAF2801277.1"/>
    </source>
</evidence>
<evidence type="ECO:0000256" key="1">
    <source>
        <dbReference type="SAM" id="SignalP"/>
    </source>
</evidence>
<dbReference type="EMBL" id="MU003733">
    <property type="protein sequence ID" value="KAF2801277.1"/>
    <property type="molecule type" value="Genomic_DNA"/>
</dbReference>
<dbReference type="GeneID" id="54463501"/>
<dbReference type="OrthoDB" id="187522at2759"/>
<evidence type="ECO:0008006" key="5">
    <source>
        <dbReference type="Google" id="ProtNLM"/>
    </source>
</evidence>
<feature type="chain" id="PRO_5044628788" description="Inosine/uridine-preferring nucleoside hydrolase domain-containing protein" evidence="1">
    <location>
        <begin position="27"/>
        <end position="190"/>
    </location>
</feature>
<dbReference type="PANTHER" id="PTHR43264">
    <property type="match status" value="1"/>
</dbReference>
<accession>A0A6A6Y0E2</accession>
<sequence length="190" mass="20265">MLYRLLRTIAIGSTLLLASVTGGAHHETTQLIIDADIFSVVDDTAALFLASTLPNVNLLAVNVHTQSSALAVSAIAGHHGHTGVPVGLLRPITNDSFFDDWLYERREYASKVAYHYSNGSLPWGNATDAWDPVALYRKTLAAQKDGSVTIASVGFFDNLSGLLNSTADAYSRLPGPALIAAKVSKLVIMV</sequence>
<dbReference type="Proteomes" id="UP000504636">
    <property type="component" value="Unplaced"/>
</dbReference>
<organism evidence="2">
    <name type="scientific">Mytilinidion resinicola</name>
    <dbReference type="NCBI Taxonomy" id="574789"/>
    <lineage>
        <taxon>Eukaryota</taxon>
        <taxon>Fungi</taxon>
        <taxon>Dikarya</taxon>
        <taxon>Ascomycota</taxon>
        <taxon>Pezizomycotina</taxon>
        <taxon>Dothideomycetes</taxon>
        <taxon>Pleosporomycetidae</taxon>
        <taxon>Mytilinidiales</taxon>
        <taxon>Mytilinidiaceae</taxon>
        <taxon>Mytilinidion</taxon>
    </lineage>
</organism>
<name>A0A6A6Y0E2_9PEZI</name>
<dbReference type="AlphaFoldDB" id="A0A6A6Y0E2"/>
<proteinExistence type="predicted"/>
<dbReference type="RefSeq" id="XP_033568241.1">
    <property type="nucleotide sequence ID" value="XM_033722608.1"/>
</dbReference>
<keyword evidence="1" id="KW-0732">Signal</keyword>
<evidence type="ECO:0000313" key="3">
    <source>
        <dbReference type="Proteomes" id="UP000504636"/>
    </source>
</evidence>
<protein>
    <recommendedName>
        <fullName evidence="5">Inosine/uridine-preferring nucleoside hydrolase domain-containing protein</fullName>
    </recommendedName>
</protein>
<dbReference type="SUPFAM" id="SSF53590">
    <property type="entry name" value="Nucleoside hydrolase"/>
    <property type="match status" value="1"/>
</dbReference>
<reference evidence="4" key="2">
    <citation type="submission" date="2020-04" db="EMBL/GenBank/DDBJ databases">
        <authorList>
            <consortium name="NCBI Genome Project"/>
        </authorList>
    </citation>
    <scope>NUCLEOTIDE SEQUENCE</scope>
    <source>
        <strain evidence="4">CBS 304.34</strain>
    </source>
</reference>
<dbReference type="InterPro" id="IPR036452">
    <property type="entry name" value="Ribo_hydro-like"/>
</dbReference>
<gene>
    <name evidence="2 4" type="ORF">BDZ99DRAFT_483852</name>
</gene>
<keyword evidence="3" id="KW-1185">Reference proteome</keyword>
<dbReference type="Gene3D" id="3.90.245.10">
    <property type="entry name" value="Ribonucleoside hydrolase-like"/>
    <property type="match status" value="1"/>
</dbReference>
<feature type="signal peptide" evidence="1">
    <location>
        <begin position="1"/>
        <end position="26"/>
    </location>
</feature>
<dbReference type="PANTHER" id="PTHR43264:SF1">
    <property type="entry name" value="INOSINE_URIDINE-PREFERRING NUCLEOSIDE HYDROLASE DOMAIN-CONTAINING PROTEIN"/>
    <property type="match status" value="1"/>
</dbReference>
<dbReference type="GO" id="GO:0016799">
    <property type="term" value="F:hydrolase activity, hydrolyzing N-glycosyl compounds"/>
    <property type="evidence" value="ECO:0007669"/>
    <property type="project" value="InterPro"/>
</dbReference>
<reference evidence="4" key="3">
    <citation type="submission" date="2025-04" db="UniProtKB">
        <authorList>
            <consortium name="RefSeq"/>
        </authorList>
    </citation>
    <scope>IDENTIFICATION</scope>
    <source>
        <strain evidence="4">CBS 304.34</strain>
    </source>
</reference>
<evidence type="ECO:0000313" key="4">
    <source>
        <dbReference type="RefSeq" id="XP_033568241.1"/>
    </source>
</evidence>